<protein>
    <submittedName>
        <fullName evidence="2">16330_t:CDS:1</fullName>
    </submittedName>
</protein>
<evidence type="ECO:0000256" key="1">
    <source>
        <dbReference type="SAM" id="MobiDB-lite"/>
    </source>
</evidence>
<dbReference type="EMBL" id="CAJVPZ010010797">
    <property type="protein sequence ID" value="CAG8623427.1"/>
    <property type="molecule type" value="Genomic_DNA"/>
</dbReference>
<sequence length="206" mass="23041">MSISNRESEPVVSNDASAQLDMMQANLERMDVSDVGSNKEVVARLARESKAWMGPEEAIDESFSEELDAFQSASDRPQQLRAVVENSSDPYRRQAMFGLNFAYIGTLDKKAPTYVVRVADEDDASDSISELLGSKREKAKLVVQHFTKVKKPRSAYHPRSEQSQTQAPIFHLSSRGQHLQYVSSNIGLSSPIWQQSYLPASAWSKK</sequence>
<dbReference type="OrthoDB" id="2489372at2759"/>
<reference evidence="2" key="1">
    <citation type="submission" date="2021-06" db="EMBL/GenBank/DDBJ databases">
        <authorList>
            <person name="Kallberg Y."/>
            <person name="Tangrot J."/>
            <person name="Rosling A."/>
        </authorList>
    </citation>
    <scope>NUCLEOTIDE SEQUENCE</scope>
    <source>
        <strain evidence="2">IN212</strain>
    </source>
</reference>
<evidence type="ECO:0000313" key="2">
    <source>
        <dbReference type="EMBL" id="CAG8623427.1"/>
    </source>
</evidence>
<comment type="caution">
    <text evidence="2">The sequence shown here is derived from an EMBL/GenBank/DDBJ whole genome shotgun (WGS) entry which is preliminary data.</text>
</comment>
<dbReference type="Proteomes" id="UP000789396">
    <property type="component" value="Unassembled WGS sequence"/>
</dbReference>
<proteinExistence type="predicted"/>
<accession>A0A9N9GNJ9</accession>
<feature type="region of interest" description="Disordered" evidence="1">
    <location>
        <begin position="1"/>
        <end position="20"/>
    </location>
</feature>
<keyword evidence="3" id="KW-1185">Reference proteome</keyword>
<dbReference type="AlphaFoldDB" id="A0A9N9GNJ9"/>
<gene>
    <name evidence="2" type="ORF">RFULGI_LOCUS7443</name>
</gene>
<organism evidence="2 3">
    <name type="scientific">Racocetra fulgida</name>
    <dbReference type="NCBI Taxonomy" id="60492"/>
    <lineage>
        <taxon>Eukaryota</taxon>
        <taxon>Fungi</taxon>
        <taxon>Fungi incertae sedis</taxon>
        <taxon>Mucoromycota</taxon>
        <taxon>Glomeromycotina</taxon>
        <taxon>Glomeromycetes</taxon>
        <taxon>Diversisporales</taxon>
        <taxon>Gigasporaceae</taxon>
        <taxon>Racocetra</taxon>
    </lineage>
</organism>
<name>A0A9N9GNJ9_9GLOM</name>
<evidence type="ECO:0000313" key="3">
    <source>
        <dbReference type="Proteomes" id="UP000789396"/>
    </source>
</evidence>
<feature type="non-terminal residue" evidence="2">
    <location>
        <position position="206"/>
    </location>
</feature>